<dbReference type="CDD" id="cd00118">
    <property type="entry name" value="LysM"/>
    <property type="match status" value="1"/>
</dbReference>
<name>A0ABR6SUY6_9LIST</name>
<dbReference type="SMART" id="SM00287">
    <property type="entry name" value="SH3b"/>
    <property type="match status" value="1"/>
</dbReference>
<evidence type="ECO:0000313" key="4">
    <source>
        <dbReference type="EMBL" id="MBC1509502.1"/>
    </source>
</evidence>
<dbReference type="PROSITE" id="PS51781">
    <property type="entry name" value="SH3B"/>
    <property type="match status" value="1"/>
</dbReference>
<dbReference type="InterPro" id="IPR003646">
    <property type="entry name" value="SH3-like_bac-type"/>
</dbReference>
<dbReference type="SMART" id="SM00257">
    <property type="entry name" value="LysM"/>
    <property type="match status" value="1"/>
</dbReference>
<dbReference type="PANTHER" id="PTHR34135">
    <property type="entry name" value="LYSOZYME"/>
    <property type="match status" value="1"/>
</dbReference>
<dbReference type="RefSeq" id="WP_061664636.1">
    <property type="nucleotide sequence ID" value="NZ_JAASUB010000006.1"/>
</dbReference>
<gene>
    <name evidence="4" type="ORF">HCJ59_06300</name>
</gene>
<comment type="similarity">
    <text evidence="1">Belongs to the glycosyl hydrolase 25 family.</text>
</comment>
<dbReference type="PROSITE" id="PS51782">
    <property type="entry name" value="LYSM"/>
    <property type="match status" value="1"/>
</dbReference>
<dbReference type="Gene3D" id="3.20.20.80">
    <property type="entry name" value="Glycosidases"/>
    <property type="match status" value="1"/>
</dbReference>
<feature type="domain" description="LysM" evidence="3">
    <location>
        <begin position="299"/>
        <end position="343"/>
    </location>
</feature>
<dbReference type="Pfam" id="PF01476">
    <property type="entry name" value="LysM"/>
    <property type="match status" value="1"/>
</dbReference>
<organism evidence="4 5">
    <name type="scientific">Listeria immobilis</name>
    <dbReference type="NCBI Taxonomy" id="2713502"/>
    <lineage>
        <taxon>Bacteria</taxon>
        <taxon>Bacillati</taxon>
        <taxon>Bacillota</taxon>
        <taxon>Bacilli</taxon>
        <taxon>Bacillales</taxon>
        <taxon>Listeriaceae</taxon>
        <taxon>Listeria</taxon>
    </lineage>
</organism>
<protein>
    <submittedName>
        <fullName evidence="4">LysM peptidoglycan-binding domain-containing protein</fullName>
    </submittedName>
</protein>
<evidence type="ECO:0000259" key="2">
    <source>
        <dbReference type="PROSITE" id="PS51781"/>
    </source>
</evidence>
<evidence type="ECO:0000259" key="3">
    <source>
        <dbReference type="PROSITE" id="PS51782"/>
    </source>
</evidence>
<accession>A0ABR6SUY6</accession>
<dbReference type="Proteomes" id="UP000587800">
    <property type="component" value="Unassembled WGS sequence"/>
</dbReference>
<evidence type="ECO:0000256" key="1">
    <source>
        <dbReference type="ARBA" id="ARBA00010646"/>
    </source>
</evidence>
<dbReference type="Pfam" id="PF08239">
    <property type="entry name" value="SH3_3"/>
    <property type="match status" value="1"/>
</dbReference>
<comment type="caution">
    <text evidence="4">The sequence shown here is derived from an EMBL/GenBank/DDBJ whole genome shotgun (WGS) entry which is preliminary data.</text>
</comment>
<proteinExistence type="inferred from homology"/>
<dbReference type="SUPFAM" id="SSF51445">
    <property type="entry name" value="(Trans)glycosidases"/>
    <property type="match status" value="1"/>
</dbReference>
<dbReference type="InterPro" id="IPR036779">
    <property type="entry name" value="LysM_dom_sf"/>
</dbReference>
<dbReference type="InterPro" id="IPR017853">
    <property type="entry name" value="GH"/>
</dbReference>
<dbReference type="EMBL" id="JAASUB010000006">
    <property type="protein sequence ID" value="MBC1509502.1"/>
    <property type="molecule type" value="Genomic_DNA"/>
</dbReference>
<evidence type="ECO:0000313" key="5">
    <source>
        <dbReference type="Proteomes" id="UP000587800"/>
    </source>
</evidence>
<feature type="domain" description="SH3b" evidence="2">
    <location>
        <begin position="226"/>
        <end position="288"/>
    </location>
</feature>
<dbReference type="SUPFAM" id="SSF54106">
    <property type="entry name" value="LysM domain"/>
    <property type="match status" value="1"/>
</dbReference>
<reference evidence="4 5" key="1">
    <citation type="submission" date="2020-03" db="EMBL/GenBank/DDBJ databases">
        <title>Soil Listeria distribution.</title>
        <authorList>
            <person name="Liao J."/>
            <person name="Wiedmann M."/>
        </authorList>
    </citation>
    <scope>NUCLEOTIDE SEQUENCE [LARGE SCALE GENOMIC DNA]</scope>
    <source>
        <strain evidence="4 5">FSL L7-1515</strain>
    </source>
</reference>
<sequence>MAKILDVSHHQSPNSFDWNKLKNEIDGIIIRVQYGSNLVDKQYKNFIAKAKQYKIPFGLYAYGVFVSVADAKVEAKDFLKRGDSAAKFWVLDVESDTIESCGTKNLSSASQAFIDTLKAAGKKTGFYYEHRYIGKYGLDNVKADFRWMPRYGTNDGRKQTNYKPAISCDLWQYTSAGTAGGAKPLDLSDLNGNKKLDWFFGANSKPAIAPKPAPKPAPKKPAAIKTTSMYVNTAHLNIREKASANSRILGVLNKNDRVQVISSAGGWSKLKSGSKTVFVSSKYLSKSKVVAKPVKTTKQYYTIKSGDNLSSIAKKYKTTVKQLQAWNNIKNANKIFAGQKIRIK</sequence>
<keyword evidence="5" id="KW-1185">Reference proteome</keyword>
<dbReference type="InterPro" id="IPR018392">
    <property type="entry name" value="LysM"/>
</dbReference>
<dbReference type="Gene3D" id="2.30.30.40">
    <property type="entry name" value="SH3 Domains"/>
    <property type="match status" value="1"/>
</dbReference>
<dbReference type="PANTHER" id="PTHR34135:SF1">
    <property type="entry name" value="GLYCOSYL HYDROLASE FAMILY 25"/>
    <property type="match status" value="1"/>
</dbReference>
<dbReference type="InterPro" id="IPR002053">
    <property type="entry name" value="Glyco_hydro_25"/>
</dbReference>
<dbReference type="Pfam" id="PF01183">
    <property type="entry name" value="Glyco_hydro_25"/>
    <property type="match status" value="1"/>
</dbReference>
<dbReference type="Gene3D" id="3.10.350.10">
    <property type="entry name" value="LysM domain"/>
    <property type="match status" value="1"/>
</dbReference>
<dbReference type="PROSITE" id="PS51904">
    <property type="entry name" value="GLYCOSYL_HYDROL_F25_2"/>
    <property type="match status" value="1"/>
</dbReference>